<dbReference type="EMBL" id="BSEH01000709">
    <property type="protein sequence ID" value="GLJ59150.1"/>
    <property type="molecule type" value="Genomic_DNA"/>
</dbReference>
<sequence length="362" mass="38184">MERIIGALRSVLQSSLQLACTCPGRAPGPAQLRSPVPGVLVRNLRVRNITVHLGQRARLDRARTGRGAHRFHLGAARSTSGAPGCAHNARVAPWACVLGALSGARSVSPPRRAVVRAAHPGPARPRRERKRAKVYSNSIATPGGKTKKGLQHRDFPGGHPSQYYSGPSALNCGVLMGSGALTLGVGCAPGPAYVRAPGGGVVCVQCPVCNAVPTHHLGRNDLRSHVGRVHLGACSGRLGCTLDLAPVHQGARFAPGAHLVQGEETCSDAQNENRPRKGHRPKVGCETKKNGTRGPKLGSQVEDRATGQETTSKARNESRRLKLDKKHPSGTQLDTHGMPTHPGFHLAHLGTHPPSHPTSHPT</sequence>
<feature type="region of interest" description="Disordered" evidence="1">
    <location>
        <begin position="264"/>
        <end position="362"/>
    </location>
</feature>
<evidence type="ECO:0000313" key="2">
    <source>
        <dbReference type="EMBL" id="GLJ59150.1"/>
    </source>
</evidence>
<organism evidence="2 3">
    <name type="scientific">Cryptomeria japonica</name>
    <name type="common">Japanese cedar</name>
    <name type="synonym">Cupressus japonica</name>
    <dbReference type="NCBI Taxonomy" id="3369"/>
    <lineage>
        <taxon>Eukaryota</taxon>
        <taxon>Viridiplantae</taxon>
        <taxon>Streptophyta</taxon>
        <taxon>Embryophyta</taxon>
        <taxon>Tracheophyta</taxon>
        <taxon>Spermatophyta</taxon>
        <taxon>Pinopsida</taxon>
        <taxon>Pinidae</taxon>
        <taxon>Conifers II</taxon>
        <taxon>Cupressales</taxon>
        <taxon>Cupressaceae</taxon>
        <taxon>Cryptomeria</taxon>
    </lineage>
</organism>
<feature type="compositionally biased region" description="Basic and acidic residues" evidence="1">
    <location>
        <begin position="301"/>
        <end position="321"/>
    </location>
</feature>
<dbReference type="AlphaFoldDB" id="A0AAD3NNS0"/>
<feature type="compositionally biased region" description="Low complexity" evidence="1">
    <location>
        <begin position="111"/>
        <end position="121"/>
    </location>
</feature>
<feature type="compositionally biased region" description="Low complexity" evidence="1">
    <location>
        <begin position="351"/>
        <end position="362"/>
    </location>
</feature>
<evidence type="ECO:0000256" key="1">
    <source>
        <dbReference type="SAM" id="MobiDB-lite"/>
    </source>
</evidence>
<name>A0AAD3NNS0_CRYJA</name>
<accession>A0AAD3NNS0</accession>
<protein>
    <submittedName>
        <fullName evidence="2">Uncharacterized protein</fullName>
    </submittedName>
</protein>
<gene>
    <name evidence="2" type="ORF">SUGI_1494440</name>
</gene>
<comment type="caution">
    <text evidence="2">The sequence shown here is derived from an EMBL/GenBank/DDBJ whole genome shotgun (WGS) entry which is preliminary data.</text>
</comment>
<evidence type="ECO:0000313" key="3">
    <source>
        <dbReference type="Proteomes" id="UP001234787"/>
    </source>
</evidence>
<feature type="compositionally biased region" description="Basic residues" evidence="1">
    <location>
        <begin position="124"/>
        <end position="133"/>
    </location>
</feature>
<keyword evidence="3" id="KW-1185">Reference proteome</keyword>
<proteinExistence type="predicted"/>
<dbReference type="Proteomes" id="UP001234787">
    <property type="component" value="Unassembled WGS sequence"/>
</dbReference>
<reference evidence="2" key="1">
    <citation type="submission" date="2022-12" db="EMBL/GenBank/DDBJ databases">
        <title>Chromosome-Level Genome Assembly of Japanese Cedar (Cryptomeriajaponica D. Don).</title>
        <authorList>
            <person name="Fujino T."/>
            <person name="Yamaguchi K."/>
            <person name="Yokoyama T."/>
            <person name="Hamanaka T."/>
            <person name="Harazono Y."/>
            <person name="Kamada H."/>
            <person name="Kobayashi W."/>
            <person name="Ujino-Ihara T."/>
            <person name="Uchiyama K."/>
            <person name="Matsumoto A."/>
            <person name="Izuno A."/>
            <person name="Tsumura Y."/>
            <person name="Toyoda A."/>
            <person name="Shigenobu S."/>
            <person name="Moriguchi Y."/>
            <person name="Ueno S."/>
            <person name="Kasahara M."/>
        </authorList>
    </citation>
    <scope>NUCLEOTIDE SEQUENCE</scope>
</reference>
<feature type="region of interest" description="Disordered" evidence="1">
    <location>
        <begin position="111"/>
        <end position="133"/>
    </location>
</feature>